<feature type="domain" description="Carboxylesterase type B" evidence="5">
    <location>
        <begin position="26"/>
        <end position="557"/>
    </location>
</feature>
<dbReference type="InterPro" id="IPR050654">
    <property type="entry name" value="AChE-related_enzymes"/>
</dbReference>
<dbReference type="PANTHER" id="PTHR43918">
    <property type="entry name" value="ACETYLCHOLINESTERASE"/>
    <property type="match status" value="1"/>
</dbReference>
<dbReference type="GO" id="GO:0005886">
    <property type="term" value="C:plasma membrane"/>
    <property type="evidence" value="ECO:0007669"/>
    <property type="project" value="TreeGrafter"/>
</dbReference>
<dbReference type="AlphaFoldDB" id="A0A914ADM6"/>
<dbReference type="InterPro" id="IPR002018">
    <property type="entry name" value="CarbesteraseB"/>
</dbReference>
<proteinExistence type="inferred from homology"/>
<dbReference type="GO" id="GO:0005615">
    <property type="term" value="C:extracellular space"/>
    <property type="evidence" value="ECO:0007669"/>
    <property type="project" value="TreeGrafter"/>
</dbReference>
<organism evidence="6 7">
    <name type="scientific">Patiria miniata</name>
    <name type="common">Bat star</name>
    <name type="synonym">Asterina miniata</name>
    <dbReference type="NCBI Taxonomy" id="46514"/>
    <lineage>
        <taxon>Eukaryota</taxon>
        <taxon>Metazoa</taxon>
        <taxon>Echinodermata</taxon>
        <taxon>Eleutherozoa</taxon>
        <taxon>Asterozoa</taxon>
        <taxon>Asteroidea</taxon>
        <taxon>Valvatacea</taxon>
        <taxon>Valvatida</taxon>
        <taxon>Asterinidae</taxon>
        <taxon>Patiria</taxon>
    </lineage>
</organism>
<accession>A0A914ADM6</accession>
<keyword evidence="2" id="KW-0719">Serine esterase</keyword>
<evidence type="ECO:0000256" key="1">
    <source>
        <dbReference type="ARBA" id="ARBA00005964"/>
    </source>
</evidence>
<dbReference type="EC" id="3.1.1.-" evidence="4"/>
<dbReference type="Pfam" id="PF00135">
    <property type="entry name" value="COesterase"/>
    <property type="match status" value="1"/>
</dbReference>
<comment type="similarity">
    <text evidence="1 4">Belongs to the type-B carboxylesterase/lipase family.</text>
</comment>
<name>A0A914ADM6_PATMI</name>
<keyword evidence="4" id="KW-0732">Signal</keyword>
<dbReference type="PANTHER" id="PTHR43918:SF4">
    <property type="entry name" value="CARBOXYLIC ESTER HYDROLASE"/>
    <property type="match status" value="1"/>
</dbReference>
<evidence type="ECO:0000256" key="3">
    <source>
        <dbReference type="ARBA" id="ARBA00022801"/>
    </source>
</evidence>
<evidence type="ECO:0000313" key="6">
    <source>
        <dbReference type="EnsemblMetazoa" id="XP_038061912.1"/>
    </source>
</evidence>
<reference evidence="6" key="1">
    <citation type="submission" date="2022-11" db="UniProtKB">
        <authorList>
            <consortium name="EnsemblMetazoa"/>
        </authorList>
    </citation>
    <scope>IDENTIFICATION</scope>
</reference>
<dbReference type="SUPFAM" id="SSF53474">
    <property type="entry name" value="alpha/beta-Hydrolases"/>
    <property type="match status" value="1"/>
</dbReference>
<dbReference type="PROSITE" id="PS00122">
    <property type="entry name" value="CARBOXYLESTERASE_B_1"/>
    <property type="match status" value="1"/>
</dbReference>
<evidence type="ECO:0000256" key="2">
    <source>
        <dbReference type="ARBA" id="ARBA00022487"/>
    </source>
</evidence>
<evidence type="ECO:0000313" key="7">
    <source>
        <dbReference type="Proteomes" id="UP000887568"/>
    </source>
</evidence>
<feature type="signal peptide" evidence="4">
    <location>
        <begin position="1"/>
        <end position="21"/>
    </location>
</feature>
<dbReference type="RefSeq" id="XP_038061912.1">
    <property type="nucleotide sequence ID" value="XM_038205984.1"/>
</dbReference>
<dbReference type="EnsemblMetazoa" id="XM_038205984.1">
    <property type="protein sequence ID" value="XP_038061912.1"/>
    <property type="gene ID" value="LOC119732457"/>
</dbReference>
<dbReference type="GO" id="GO:0006581">
    <property type="term" value="P:acetylcholine catabolic process"/>
    <property type="evidence" value="ECO:0007669"/>
    <property type="project" value="TreeGrafter"/>
</dbReference>
<dbReference type="Gene3D" id="3.40.50.1820">
    <property type="entry name" value="alpha/beta hydrolase"/>
    <property type="match status" value="1"/>
</dbReference>
<sequence length="600" mass="64580">MKIMDLKSVGVLCLVLATALAASDDPPVVTTSQGRIIGTRLEFSPTDPELGRSVDAYLGIPYAEAPVGPLRFKPPVAKSWSGELQATKLGNRCPQPVFPMGNFTVAGPFDEDCLCVDVIVPQPLPSNAAVLVFIHGGAYMIGAGIMAEMYPTPIASVGDVIVVTMNYRLGPFGFLSTNDDVVPGNMGLLDQRLALEWVRDNIKAFGGDPERVAIFGESAGAGSVGLHMVSPGSAGLFRGAILESGDAAAPWATTPDVAARRAAFGLGKLVGCEQQTSEELLECLQQIEGFDTIVENQYEKLLAELGGGLIPFAPVVDGKVIPADPNDLYEQGAINDAVAIVGALADEGMLNLLPVFPNSTDEAPFVDSDTFDAVVKFNLGSMLSSEPIVIEAVKMMYGNASCYGLPDCDYLDSLSQVLGDVMFVCSGDKTARAFTKAGRQVYRYFMTHIATTTLLGKKWTKSIHGDDLIFVMGQPLIPSVNWTFTEDEARMSIQTIKYWANLAKTGNPNLSSLDAEQREEEKLPEWPLFTLEELAYKDLSVSMSNGRGIKAKECLMWNEFIPKLIQVAEEAKECQAKDVREVKDGEAGEGTCTEETCPEQ</sequence>
<evidence type="ECO:0000256" key="4">
    <source>
        <dbReference type="RuleBase" id="RU361235"/>
    </source>
</evidence>
<protein>
    <recommendedName>
        <fullName evidence="4">Carboxylic ester hydrolase</fullName>
        <ecNumber evidence="4">3.1.1.-</ecNumber>
    </recommendedName>
</protein>
<feature type="chain" id="PRO_5038167444" description="Carboxylic ester hydrolase" evidence="4">
    <location>
        <begin position="22"/>
        <end position="600"/>
    </location>
</feature>
<dbReference type="FunFam" id="3.40.50.1820:FF:000128">
    <property type="entry name" value="Carboxylic ester hydrolase"/>
    <property type="match status" value="1"/>
</dbReference>
<dbReference type="OMA" id="ENCIAPT"/>
<keyword evidence="3 4" id="KW-0378">Hydrolase</keyword>
<keyword evidence="7" id="KW-1185">Reference proteome</keyword>
<dbReference type="OrthoDB" id="6846267at2759"/>
<evidence type="ECO:0000259" key="5">
    <source>
        <dbReference type="Pfam" id="PF00135"/>
    </source>
</evidence>
<dbReference type="GeneID" id="119732457"/>
<dbReference type="Proteomes" id="UP000887568">
    <property type="component" value="Unplaced"/>
</dbReference>
<dbReference type="GO" id="GO:0003990">
    <property type="term" value="F:acetylcholinesterase activity"/>
    <property type="evidence" value="ECO:0007669"/>
    <property type="project" value="TreeGrafter"/>
</dbReference>
<dbReference type="GO" id="GO:0019695">
    <property type="term" value="P:choline metabolic process"/>
    <property type="evidence" value="ECO:0007669"/>
    <property type="project" value="TreeGrafter"/>
</dbReference>
<dbReference type="InterPro" id="IPR029058">
    <property type="entry name" value="AB_hydrolase_fold"/>
</dbReference>
<dbReference type="InterPro" id="IPR019826">
    <property type="entry name" value="Carboxylesterase_B_AS"/>
</dbReference>